<dbReference type="Pfam" id="PF25023">
    <property type="entry name" value="TEN_YD-shell"/>
    <property type="match status" value="3"/>
</dbReference>
<protein>
    <submittedName>
        <fullName evidence="4">RHS repeat protein</fullName>
    </submittedName>
    <submittedName>
        <fullName evidence="5">RHS repeat-associated protein</fullName>
    </submittedName>
</protein>
<dbReference type="AlphaFoldDB" id="A0AAJ4UXQ0"/>
<organism evidence="5 6">
    <name type="scientific">Caminibacter pacificus</name>
    <dbReference type="NCBI Taxonomy" id="1424653"/>
    <lineage>
        <taxon>Bacteria</taxon>
        <taxon>Pseudomonadati</taxon>
        <taxon>Campylobacterota</taxon>
        <taxon>Epsilonproteobacteria</taxon>
        <taxon>Nautiliales</taxon>
        <taxon>Nautiliaceae</taxon>
        <taxon>Caminibacter</taxon>
    </lineage>
</organism>
<feature type="domain" description="Teneurin-like YD-shell" evidence="3">
    <location>
        <begin position="327"/>
        <end position="535"/>
    </location>
</feature>
<proteinExistence type="predicted"/>
<dbReference type="InterPro" id="IPR050708">
    <property type="entry name" value="T6SS_VgrG/RHS"/>
</dbReference>
<evidence type="ECO:0000259" key="3">
    <source>
        <dbReference type="Pfam" id="PF25023"/>
    </source>
</evidence>
<evidence type="ECO:0000259" key="2">
    <source>
        <dbReference type="Pfam" id="PF20148"/>
    </source>
</evidence>
<dbReference type="PANTHER" id="PTHR32305">
    <property type="match status" value="1"/>
</dbReference>
<dbReference type="Pfam" id="PF20148">
    <property type="entry name" value="DUF6531"/>
    <property type="match status" value="1"/>
</dbReference>
<keyword evidence="1" id="KW-0677">Repeat</keyword>
<dbReference type="InterPro" id="IPR022385">
    <property type="entry name" value="Rhs_assc_core"/>
</dbReference>
<reference evidence="7" key="1">
    <citation type="submission" date="2018-03" db="EMBL/GenBank/DDBJ databases">
        <title>A comparative analysis of the Nautiliaceae.</title>
        <authorList>
            <person name="Grosche A."/>
            <person name="Smedile F."/>
            <person name="Vetriani C."/>
        </authorList>
    </citation>
    <scope>NUCLEOTIDE SEQUENCE [LARGE SCALE GENOMIC DNA]</scope>
    <source>
        <strain evidence="7">TB6</strain>
    </source>
</reference>
<feature type="domain" description="DUF6531" evidence="2">
    <location>
        <begin position="61"/>
        <end position="112"/>
    </location>
</feature>
<dbReference type="NCBIfam" id="TIGR03696">
    <property type="entry name" value="Rhs_assc_core"/>
    <property type="match status" value="1"/>
</dbReference>
<evidence type="ECO:0000313" key="7">
    <source>
        <dbReference type="Proteomes" id="UP000298805"/>
    </source>
</evidence>
<dbReference type="Gene3D" id="2.180.10.10">
    <property type="entry name" value="RHS repeat-associated core"/>
    <property type="match status" value="2"/>
</dbReference>
<evidence type="ECO:0000313" key="6">
    <source>
        <dbReference type="Proteomes" id="UP000272781"/>
    </source>
</evidence>
<dbReference type="Pfam" id="PF05593">
    <property type="entry name" value="RHS_repeat"/>
    <property type="match status" value="2"/>
</dbReference>
<gene>
    <name evidence="4" type="ORF">C6V80_08215</name>
    <name evidence="5" type="ORF">EDC58_1488</name>
</gene>
<dbReference type="NCBIfam" id="TIGR01643">
    <property type="entry name" value="YD_repeat_2x"/>
    <property type="match status" value="5"/>
</dbReference>
<feature type="domain" description="Teneurin-like YD-shell" evidence="3">
    <location>
        <begin position="625"/>
        <end position="755"/>
    </location>
</feature>
<keyword evidence="7" id="KW-1185">Reference proteome</keyword>
<evidence type="ECO:0000313" key="5">
    <source>
        <dbReference type="EMBL" id="ROR39546.1"/>
    </source>
</evidence>
<accession>A0AAJ4UXQ0</accession>
<dbReference type="EMBL" id="RJVK01000003">
    <property type="protein sequence ID" value="ROR39546.1"/>
    <property type="molecule type" value="Genomic_DNA"/>
</dbReference>
<evidence type="ECO:0000313" key="4">
    <source>
        <dbReference type="EMBL" id="QCI28954.1"/>
    </source>
</evidence>
<dbReference type="InterPro" id="IPR031325">
    <property type="entry name" value="RHS_repeat"/>
</dbReference>
<evidence type="ECO:0000256" key="1">
    <source>
        <dbReference type="ARBA" id="ARBA00022737"/>
    </source>
</evidence>
<name>A0AAJ4UXQ0_9BACT</name>
<reference evidence="5 6" key="2">
    <citation type="submission" date="2018-11" db="EMBL/GenBank/DDBJ databases">
        <title>Genomic Encyclopedia of Type Strains, Phase IV (KMG-IV): sequencing the most valuable type-strain genomes for metagenomic binning, comparative biology and taxonomic classification.</title>
        <authorList>
            <person name="Goeker M."/>
        </authorList>
    </citation>
    <scope>NUCLEOTIDE SEQUENCE [LARGE SCALE GENOMIC DNA]</scope>
    <source>
        <strain evidence="5 6">DSM 27783</strain>
    </source>
</reference>
<dbReference type="InterPro" id="IPR006530">
    <property type="entry name" value="YD"/>
</dbReference>
<dbReference type="InterPro" id="IPR056823">
    <property type="entry name" value="TEN-like_YD-shell"/>
</dbReference>
<dbReference type="RefSeq" id="WP_123352877.1">
    <property type="nucleotide sequence ID" value="NZ_CP027432.2"/>
</dbReference>
<dbReference type="Proteomes" id="UP000272781">
    <property type="component" value="Unassembled WGS sequence"/>
</dbReference>
<sequence>MRIIGLLIYLLLVIGNFSYGYNYSWSTHEDIASPVFPNEDPGECDEKDGCKGGSCNRTFSPVYMKTGHLIIKRVDITLQGKPSLYVERDYSSQEPRAGMFGKGWISNFEIGAVFYVDYDEDNTSIRQNKILLRLPNGLRYIAKTDGNITVDDNGTVTTTGDVTKVILPPGLEGYKIEPLVYTDNKYNKLKNDIVLITPTNTKYIFSKDCGKILKIVDKNGNEISYEYDDNGYLLKVYTLSQELNFEYDDNGFVKRVFDKTGRSWSYEYDDKGNLVAVTNPLGGTTEYTYQDYSPYADSEVYSQLTSETDPEGIPVIKVTYNGSKVRTYSEGENVYTYSFNGNTAQKTDSVGSVYKAEWNDAGLITKKTDPLGRVTQILYDDNYRFIGYIKPDGSKVTYTKDSLGRVIEKTDELGNVTKYEYLGETNYPVKITSAEGRVVSIEYDSHYNPIKITDPKGNVKTFKYDERGNVVEITDSLGNKTQIAYNEFNLPVSITDALGNTQTIEYDDLGRVIKTTDGEGRGVAYQYDDMDNILTSTNTFGNRVTYSYDKASRLLSITDPISNTTTYTYDNYGRVATITRPDSTITTYYYNKDNTINRIERYDGKTVSYTYDKAKEITKEDINGQSVTFTYDLNGRVTKLQNNISTVEFTYDKASRIIKELQNGIEVSKTYDKDSYLTSITFNNHTTLIKRDSLGLPSQIDDISFAYDPNGILKETIYPNNTKEQYSYNSIYNLINLKTADINLNYTYDKSSFIISKNDIAYSYDLEGKLIKASNDTFDYDKAGNILNDNAKYDTKTNRLLSNDKYDITYDSSGNIKTKQDKINKTTSYYTFDTRNRLIKYEKQDENNNTITLITYEYDPLGRRISKTTNGQKEYYVYNENDIIAVLDSNKNEKAYITHYDGIDTPLSITTSEGTYYYHRDHQGSILALTDQDGNVVETFTYDNHYGRIIKHTKTKETNNPYTYTGREYDKEELYYYRARYYDPTIQRFISEDPIGFTSGDFNFYRYVGDNPVNFTDPSGEWIANLIGAIIGLGYEVYNQYKQGILGFNERSIKRLLVATATGALGGYGSTFIKAFFFGSVANMINNGYQQLDNPCFNGFDFNQLWRSGVLGGIGGSIGYSGGRIGGMLYRPVDIMKYEFKKVPPSHYEKEGTAIGSVIGGVVANQ</sequence>
<feature type="domain" description="Teneurin-like YD-shell" evidence="3">
    <location>
        <begin position="756"/>
        <end position="1013"/>
    </location>
</feature>
<dbReference type="EMBL" id="CP027432">
    <property type="protein sequence ID" value="QCI28954.1"/>
    <property type="molecule type" value="Genomic_DNA"/>
</dbReference>
<dbReference type="InterPro" id="IPR045351">
    <property type="entry name" value="DUF6531"/>
</dbReference>
<dbReference type="Proteomes" id="UP000298805">
    <property type="component" value="Chromosome"/>
</dbReference>
<dbReference type="PANTHER" id="PTHR32305:SF15">
    <property type="entry name" value="PROTEIN RHSA-RELATED"/>
    <property type="match status" value="1"/>
</dbReference>
<reference evidence="4" key="3">
    <citation type="submission" date="2019-06" db="EMBL/GenBank/DDBJ databases">
        <title>A comparative analysis of the Nautiliaceae.</title>
        <authorList>
            <person name="Grosche A."/>
            <person name="Smedile F."/>
            <person name="Vetriani C."/>
        </authorList>
    </citation>
    <scope>NUCLEOTIDE SEQUENCE</scope>
    <source>
        <strain evidence="4">TB6</strain>
    </source>
</reference>